<sequence>MIKSIPPFDSRYLQNLESVKLGELRTVSVNRPLDRRLRCSPLFEHQQLLRSSVKLDEVKICLAKCRITQKPKRDHRMFWWKHGHLGAKRNKKAEKKEEAEACVSPSTLGDSPKGHTPPFVPVHEALKEKDKKGNERSSRCFVE</sequence>
<reference evidence="2" key="2">
    <citation type="submission" date="2015-06" db="UniProtKB">
        <authorList>
            <consortium name="EnsemblPlants"/>
        </authorList>
    </citation>
    <scope>IDENTIFICATION</scope>
    <source>
        <strain evidence="2">DM1-3 516 R44</strain>
    </source>
</reference>
<evidence type="ECO:0000313" key="3">
    <source>
        <dbReference type="Proteomes" id="UP000011115"/>
    </source>
</evidence>
<name>M1DAX3_SOLTU</name>
<keyword evidence="3" id="KW-1185">Reference proteome</keyword>
<dbReference type="HOGENOM" id="CLU_1809647_0_0_1"/>
<accession>M1DAX3</accession>
<dbReference type="AlphaFoldDB" id="M1DAX3"/>
<dbReference type="Gramene" id="PGSC0003DMT400086069">
    <property type="protein sequence ID" value="PGSC0003DMT400086069"/>
    <property type="gene ID" value="PGSC0003DMG400035640"/>
</dbReference>
<feature type="region of interest" description="Disordered" evidence="1">
    <location>
        <begin position="85"/>
        <end position="143"/>
    </location>
</feature>
<protein>
    <submittedName>
        <fullName evidence="2">Uncharacterized protein</fullName>
    </submittedName>
</protein>
<dbReference type="Proteomes" id="UP000011115">
    <property type="component" value="Unassembled WGS sequence"/>
</dbReference>
<dbReference type="PaxDb" id="4113-PGSC0003DMT400086069"/>
<organism evidence="2 3">
    <name type="scientific">Solanum tuberosum</name>
    <name type="common">Potato</name>
    <dbReference type="NCBI Taxonomy" id="4113"/>
    <lineage>
        <taxon>Eukaryota</taxon>
        <taxon>Viridiplantae</taxon>
        <taxon>Streptophyta</taxon>
        <taxon>Embryophyta</taxon>
        <taxon>Tracheophyta</taxon>
        <taxon>Spermatophyta</taxon>
        <taxon>Magnoliopsida</taxon>
        <taxon>eudicotyledons</taxon>
        <taxon>Gunneridae</taxon>
        <taxon>Pentapetalae</taxon>
        <taxon>asterids</taxon>
        <taxon>lamiids</taxon>
        <taxon>Solanales</taxon>
        <taxon>Solanaceae</taxon>
        <taxon>Solanoideae</taxon>
        <taxon>Solaneae</taxon>
        <taxon>Solanum</taxon>
    </lineage>
</organism>
<feature type="compositionally biased region" description="Basic and acidic residues" evidence="1">
    <location>
        <begin position="124"/>
        <end position="143"/>
    </location>
</feature>
<dbReference type="InParanoid" id="M1DAX3"/>
<dbReference type="EnsemblPlants" id="PGSC0003DMT400086069">
    <property type="protein sequence ID" value="PGSC0003DMT400086069"/>
    <property type="gene ID" value="PGSC0003DMG400035640"/>
</dbReference>
<evidence type="ECO:0000256" key="1">
    <source>
        <dbReference type="SAM" id="MobiDB-lite"/>
    </source>
</evidence>
<proteinExistence type="predicted"/>
<reference evidence="3" key="1">
    <citation type="journal article" date="2011" name="Nature">
        <title>Genome sequence and analysis of the tuber crop potato.</title>
        <authorList>
            <consortium name="The Potato Genome Sequencing Consortium"/>
        </authorList>
    </citation>
    <scope>NUCLEOTIDE SEQUENCE [LARGE SCALE GENOMIC DNA]</scope>
    <source>
        <strain evidence="3">cv. DM1-3 516 R44</strain>
    </source>
</reference>
<evidence type="ECO:0000313" key="2">
    <source>
        <dbReference type="EnsemblPlants" id="PGSC0003DMT400086069"/>
    </source>
</evidence>